<evidence type="ECO:0000313" key="1">
    <source>
        <dbReference type="EMBL" id="PWB68383.1"/>
    </source>
</evidence>
<gene>
    <name evidence="1" type="ORF">C3F09_11790</name>
</gene>
<proteinExistence type="predicted"/>
<dbReference type="EMBL" id="PQAP01000203">
    <property type="protein sequence ID" value="PWB68383.1"/>
    <property type="molecule type" value="Genomic_DNA"/>
</dbReference>
<evidence type="ECO:0000313" key="2">
    <source>
        <dbReference type="Proteomes" id="UP000250918"/>
    </source>
</evidence>
<sequence length="206" mass="23358">MLAAAGGTVSQSRDQSVLRFYWDRARAVSEAGDPIAHGARFSYEATTYYKSIGKAGVVTLEDSLKEIRFYSFGNLDSTRVLVQSERKSLQPDLSVPAVFDSSYILNFFPNDTGGPEIAIGFEADSAHADRPEGLAILDRNLYYPKWLYLSYRHKSGFRHFSRAFRFTQTDGFIFPDSTWEVAVIDQIFTTRSYRIETGVTNLKVYR</sequence>
<name>A0A855X364_9BACT</name>
<protein>
    <submittedName>
        <fullName evidence="1">Uncharacterized protein</fullName>
    </submittedName>
</protein>
<dbReference type="AlphaFoldDB" id="A0A855X364"/>
<comment type="caution">
    <text evidence="1">The sequence shown here is derived from an EMBL/GenBank/DDBJ whole genome shotgun (WGS) entry which is preliminary data.</text>
</comment>
<dbReference type="Proteomes" id="UP000250918">
    <property type="component" value="Unassembled WGS sequence"/>
</dbReference>
<accession>A0A855X364</accession>
<organism evidence="1 2">
    <name type="scientific">candidate division GN15 bacterium</name>
    <dbReference type="NCBI Taxonomy" id="2072418"/>
    <lineage>
        <taxon>Bacteria</taxon>
        <taxon>candidate division GN15</taxon>
    </lineage>
</organism>
<reference evidence="1 2" key="1">
    <citation type="journal article" date="2018" name="ISME J.">
        <title>A methanotrophic archaeon couples anaerobic oxidation of methane to Fe(III) reduction.</title>
        <authorList>
            <person name="Cai C."/>
            <person name="Leu A.O."/>
            <person name="Xie G.J."/>
            <person name="Guo J."/>
            <person name="Feng Y."/>
            <person name="Zhao J.X."/>
            <person name="Tyson G.W."/>
            <person name="Yuan Z."/>
            <person name="Hu S."/>
        </authorList>
    </citation>
    <scope>NUCLEOTIDE SEQUENCE [LARGE SCALE GENOMIC DNA]</scope>
    <source>
        <strain evidence="1">FeB_12</strain>
    </source>
</reference>